<proteinExistence type="predicted"/>
<reference evidence="2 3" key="1">
    <citation type="submission" date="2019-10" db="EMBL/GenBank/DDBJ databases">
        <title>Rubrobacter sp nov SCSIO 52090 isolated from a deep-sea sediment in the South China Sea.</title>
        <authorList>
            <person name="Chen R.W."/>
        </authorList>
    </citation>
    <scope>NUCLEOTIDE SEQUENCE [LARGE SCALE GENOMIC DNA]</scope>
    <source>
        <strain evidence="2 3">SCSIO 52909</strain>
    </source>
</reference>
<keyword evidence="2" id="KW-0378">Hydrolase</keyword>
<dbReference type="KEGG" id="rub:GBA63_01270"/>
<sequence length="328" mass="35876">MEIGYDPVRRKVREMGRFMVRLKAAVAAGAAGGLWALNRRLERTTSPARLGGEARRYRWGGGKIAYSVAGEGEPLLLVHGVYAGASSLEFRANFEELSKSFRVYAPDLLGCGFSQKPRRRYGPEDVTSQVEGFVRDEIGAGAHLVASSLSAALAVPAAVRSPRLFKKLVLICPTGYGTLDRPSGLLGDAVYGLFRAPVVGNSLYHALISRAGIRYYLEKMAYRDPKLVTDGVIEDYYRAGHGPGARHFPAAFVAGKLNLGISDLWPRVPQKSLLCWGQEAKTVPLSGLNGFTRNNPRAEPRVFRDASLLPHIERAGTFNEEVRRFLSG</sequence>
<gene>
    <name evidence="2" type="ORF">GBA63_01270</name>
</gene>
<dbReference type="Gene3D" id="3.40.50.1820">
    <property type="entry name" value="alpha/beta hydrolase"/>
    <property type="match status" value="1"/>
</dbReference>
<dbReference type="Pfam" id="PF12697">
    <property type="entry name" value="Abhydrolase_6"/>
    <property type="match status" value="1"/>
</dbReference>
<dbReference type="InterPro" id="IPR000073">
    <property type="entry name" value="AB_hydrolase_1"/>
</dbReference>
<dbReference type="PANTHER" id="PTHR46438:SF2">
    <property type="entry name" value="ALPHA_BETA-HYDROLASES SUPERFAMILY PROTEIN"/>
    <property type="match status" value="1"/>
</dbReference>
<dbReference type="EMBL" id="CP045119">
    <property type="protein sequence ID" value="QIN81407.1"/>
    <property type="molecule type" value="Genomic_DNA"/>
</dbReference>
<dbReference type="AlphaFoldDB" id="A0A6G8Q501"/>
<dbReference type="InterPro" id="IPR029058">
    <property type="entry name" value="AB_hydrolase_fold"/>
</dbReference>
<dbReference type="Proteomes" id="UP000501452">
    <property type="component" value="Chromosome"/>
</dbReference>
<protein>
    <submittedName>
        <fullName evidence="2">Alpha/beta fold hydrolase</fullName>
    </submittedName>
</protein>
<name>A0A6G8Q501_9ACTN</name>
<dbReference type="PRINTS" id="PR00111">
    <property type="entry name" value="ABHYDROLASE"/>
</dbReference>
<organism evidence="2 3">
    <name type="scientific">Rubrobacter tropicus</name>
    <dbReference type="NCBI Taxonomy" id="2653851"/>
    <lineage>
        <taxon>Bacteria</taxon>
        <taxon>Bacillati</taxon>
        <taxon>Actinomycetota</taxon>
        <taxon>Rubrobacteria</taxon>
        <taxon>Rubrobacterales</taxon>
        <taxon>Rubrobacteraceae</taxon>
        <taxon>Rubrobacter</taxon>
    </lineage>
</organism>
<accession>A0A6G8Q501</accession>
<dbReference type="SUPFAM" id="SSF53474">
    <property type="entry name" value="alpha/beta-Hydrolases"/>
    <property type="match status" value="1"/>
</dbReference>
<feature type="domain" description="AB hydrolase-1" evidence="1">
    <location>
        <begin position="75"/>
        <end position="319"/>
    </location>
</feature>
<evidence type="ECO:0000259" key="1">
    <source>
        <dbReference type="Pfam" id="PF12697"/>
    </source>
</evidence>
<evidence type="ECO:0000313" key="2">
    <source>
        <dbReference type="EMBL" id="QIN81407.1"/>
    </source>
</evidence>
<dbReference type="PANTHER" id="PTHR46438">
    <property type="entry name" value="ALPHA/BETA-HYDROLASES SUPERFAMILY PROTEIN"/>
    <property type="match status" value="1"/>
</dbReference>
<dbReference type="GO" id="GO:0016787">
    <property type="term" value="F:hydrolase activity"/>
    <property type="evidence" value="ECO:0007669"/>
    <property type="project" value="UniProtKB-KW"/>
</dbReference>
<keyword evidence="3" id="KW-1185">Reference proteome</keyword>
<evidence type="ECO:0000313" key="3">
    <source>
        <dbReference type="Proteomes" id="UP000501452"/>
    </source>
</evidence>